<sequence>MTDDDDDRMERAKRIRRMREGRRTGSADHDEADSDDGGADSDGANPTDDGGSNGDEPDKSEWFEESSGATGPDSSSEESATPESSRDDTPGSEPGDDAAAAVSSAAAAAAAFEDDTGDSESNGGEASPADDEDDVQQANDGTSETDQPTEIEGPAATQSEETERTDEEIRVLEFRLGDEQYCLNIQHVEEIVKEETVTRVPNTPEHVRGVVDLRGQITTILDPKVSLGIDETDDEQLIVVFDEGTFDEQGHVGWVVDEVRQVMPITESEVKDSPLDEQAVNGVVERDGEFVIWAEPEVALLDD</sequence>
<dbReference type="GO" id="GO:0005829">
    <property type="term" value="C:cytosol"/>
    <property type="evidence" value="ECO:0007669"/>
    <property type="project" value="TreeGrafter"/>
</dbReference>
<evidence type="ECO:0000256" key="1">
    <source>
        <dbReference type="SAM" id="MobiDB-lite"/>
    </source>
</evidence>
<dbReference type="GeneID" id="68861103"/>
<dbReference type="RefSeq" id="WP_229123989.1">
    <property type="nucleotide sequence ID" value="NZ_CP064789.1"/>
</dbReference>
<dbReference type="EMBL" id="CP064789">
    <property type="protein sequence ID" value="QSG11988.1"/>
    <property type="molecule type" value="Genomic_DNA"/>
</dbReference>
<protein>
    <submittedName>
        <fullName evidence="3">Chemotaxis signal transduction protein</fullName>
    </submittedName>
</protein>
<feature type="compositionally biased region" description="Basic residues" evidence="1">
    <location>
        <begin position="11"/>
        <end position="20"/>
    </location>
</feature>
<feature type="region of interest" description="Disordered" evidence="1">
    <location>
        <begin position="1"/>
        <end position="166"/>
    </location>
</feature>
<evidence type="ECO:0000313" key="4">
    <source>
        <dbReference type="Proteomes" id="UP000663305"/>
    </source>
</evidence>
<dbReference type="Gene3D" id="2.40.50.180">
    <property type="entry name" value="CheA-289, Domain 4"/>
    <property type="match status" value="1"/>
</dbReference>
<gene>
    <name evidence="3" type="primary">cheW3</name>
    <name evidence="3" type="ORF">HSBGL_1571</name>
</gene>
<dbReference type="AlphaFoldDB" id="A0A897NHC0"/>
<dbReference type="InterPro" id="IPR039315">
    <property type="entry name" value="CheW"/>
</dbReference>
<dbReference type="Proteomes" id="UP000663305">
    <property type="component" value="Chromosome"/>
</dbReference>
<reference evidence="3" key="1">
    <citation type="submission" date="2020-11" db="EMBL/GenBank/DDBJ databases">
        <title>Carbohydrate-dependent, anaerobic sulfur respiration: A novel catabolism in halophilic archaea.</title>
        <authorList>
            <person name="Sorokin D.Y."/>
            <person name="Messina E."/>
            <person name="Smedile F."/>
            <person name="La Cono V."/>
            <person name="Hallsworth J.E."/>
            <person name="Yakimov M.M."/>
        </authorList>
    </citation>
    <scope>NUCLEOTIDE SEQUENCE</scope>
    <source>
        <strain evidence="3">HSR-Bgl</strain>
    </source>
</reference>
<dbReference type="PROSITE" id="PS50851">
    <property type="entry name" value="CHEW"/>
    <property type="match status" value="1"/>
</dbReference>
<dbReference type="InterPro" id="IPR036061">
    <property type="entry name" value="CheW-like_dom_sf"/>
</dbReference>
<name>A0A897NHC0_9EURY</name>
<dbReference type="InterPro" id="IPR002545">
    <property type="entry name" value="CheW-lke_dom"/>
</dbReference>
<dbReference type="SUPFAM" id="SSF50341">
    <property type="entry name" value="CheW-like"/>
    <property type="match status" value="1"/>
</dbReference>
<organism evidence="3 4">
    <name type="scientific">Halapricum desulfuricans</name>
    <dbReference type="NCBI Taxonomy" id="2841257"/>
    <lineage>
        <taxon>Archaea</taxon>
        <taxon>Methanobacteriati</taxon>
        <taxon>Methanobacteriota</taxon>
        <taxon>Stenosarchaea group</taxon>
        <taxon>Halobacteria</taxon>
        <taxon>Halobacteriales</taxon>
        <taxon>Haloarculaceae</taxon>
        <taxon>Halapricum</taxon>
    </lineage>
</organism>
<feature type="compositionally biased region" description="Acidic residues" evidence="1">
    <location>
        <begin position="30"/>
        <end position="39"/>
    </location>
</feature>
<evidence type="ECO:0000313" key="3">
    <source>
        <dbReference type="EMBL" id="QSG11988.1"/>
    </source>
</evidence>
<dbReference type="Pfam" id="PF01584">
    <property type="entry name" value="CheW"/>
    <property type="match status" value="1"/>
</dbReference>
<proteinExistence type="predicted"/>
<feature type="compositionally biased region" description="Polar residues" evidence="1">
    <location>
        <begin position="136"/>
        <end position="148"/>
    </location>
</feature>
<accession>A0A897NHC0</accession>
<dbReference type="PANTHER" id="PTHR22617">
    <property type="entry name" value="CHEMOTAXIS SENSOR HISTIDINE KINASE-RELATED"/>
    <property type="match status" value="1"/>
</dbReference>
<dbReference type="GO" id="GO:0006935">
    <property type="term" value="P:chemotaxis"/>
    <property type="evidence" value="ECO:0007669"/>
    <property type="project" value="InterPro"/>
</dbReference>
<feature type="compositionally biased region" description="Low complexity" evidence="1">
    <location>
        <begin position="98"/>
        <end position="111"/>
    </location>
</feature>
<evidence type="ECO:0000259" key="2">
    <source>
        <dbReference type="PROSITE" id="PS50851"/>
    </source>
</evidence>
<dbReference type="PANTHER" id="PTHR22617:SF23">
    <property type="entry name" value="CHEMOTAXIS PROTEIN CHEW"/>
    <property type="match status" value="1"/>
</dbReference>
<feature type="domain" description="CheW-like" evidence="2">
    <location>
        <begin position="168"/>
        <end position="303"/>
    </location>
</feature>
<dbReference type="GO" id="GO:0007165">
    <property type="term" value="P:signal transduction"/>
    <property type="evidence" value="ECO:0007669"/>
    <property type="project" value="InterPro"/>
</dbReference>
<dbReference type="SMART" id="SM00260">
    <property type="entry name" value="CheW"/>
    <property type="match status" value="1"/>
</dbReference>
<dbReference type="Gene3D" id="2.30.30.40">
    <property type="entry name" value="SH3 Domains"/>
    <property type="match status" value="1"/>
</dbReference>